<proteinExistence type="predicted"/>
<dbReference type="AlphaFoldDB" id="A0A1D7UP73"/>
<accession>A0A1D7UP73</accession>
<sequence>MEPAYHGIEEETVTRLPSKAFDEFLKALDRPVPQTARDLIGMEPDWL</sequence>
<reference evidence="1 2" key="1">
    <citation type="journal article" date="2018" name="Sci. Rep.">
        <title>Genomic diversity and distribution of Bifidobacterium longum subsp. longum across the human lifespan.</title>
        <authorList>
            <person name="Odamaki T."/>
            <person name="Bottacini F."/>
            <person name="Kato K."/>
            <person name="Mitsuyama E."/>
            <person name="Yoshida K."/>
            <person name="Horigome A."/>
            <person name="Xiao J.Z."/>
            <person name="van Sinderen D."/>
        </authorList>
    </citation>
    <scope>NUCLEOTIDE SEQUENCE [LARGE SCALE GENOMIC DNA]</scope>
    <source>
        <strain evidence="1 2">MCC10076</strain>
    </source>
</reference>
<dbReference type="Proteomes" id="UP000292751">
    <property type="component" value="Unassembled WGS sequence"/>
</dbReference>
<gene>
    <name evidence="1" type="ORF">MCC10076_1141</name>
</gene>
<evidence type="ECO:0000313" key="1">
    <source>
        <dbReference type="EMBL" id="TCE98151.1"/>
    </source>
</evidence>
<evidence type="ECO:0000313" key="2">
    <source>
        <dbReference type="Proteomes" id="UP000292751"/>
    </source>
</evidence>
<organism evidence="1 2">
    <name type="scientific">Bifidobacterium longum subsp. longum</name>
    <dbReference type="NCBI Taxonomy" id="1679"/>
    <lineage>
        <taxon>Bacteria</taxon>
        <taxon>Bacillati</taxon>
        <taxon>Actinomycetota</taxon>
        <taxon>Actinomycetes</taxon>
        <taxon>Bifidobacteriales</taxon>
        <taxon>Bifidobacteriaceae</taxon>
        <taxon>Bifidobacterium</taxon>
    </lineage>
</organism>
<name>A0A1D7UP73_BIFLL</name>
<dbReference type="RefSeq" id="WP_007057328.1">
    <property type="nucleotide sequence ID" value="NZ_SHQR01000016.1"/>
</dbReference>
<protein>
    <submittedName>
        <fullName evidence="1">Uncharacterized protein</fullName>
    </submittedName>
</protein>
<comment type="caution">
    <text evidence="1">The sequence shown here is derived from an EMBL/GenBank/DDBJ whole genome shotgun (WGS) entry which is preliminary data.</text>
</comment>
<dbReference type="EMBL" id="SHRX01000017">
    <property type="protein sequence ID" value="TCE98151.1"/>
    <property type="molecule type" value="Genomic_DNA"/>
</dbReference>